<dbReference type="EMBL" id="MDYN01000024">
    <property type="protein sequence ID" value="OQD81945.1"/>
    <property type="molecule type" value="Genomic_DNA"/>
</dbReference>
<comment type="caution">
    <text evidence="1">The sequence shown here is derived from an EMBL/GenBank/DDBJ whole genome shotgun (WGS) entry which is preliminary data.</text>
</comment>
<evidence type="ECO:0000313" key="1">
    <source>
        <dbReference type="EMBL" id="OQD81945.1"/>
    </source>
</evidence>
<accession>A0A1V6PYA6</accession>
<keyword evidence="2" id="KW-1185">Reference proteome</keyword>
<dbReference type="AlphaFoldDB" id="A0A1V6PYA6"/>
<sequence length="125" mass="13922">MTNSNGTTFIQPKECYNARDTMPTLPNNLNYYNQVPLYQERNPSTDMQEVLQSCCSHRVWIFEDPDPCTAVCPSFSDAETQRVMYCLNAHQVVHGSRAVKSGAGRVQVSWGSFVVGGLLLLAAFV</sequence>
<gene>
    <name evidence="1" type="ORF">PENANT_c024G05617</name>
</gene>
<proteinExistence type="predicted"/>
<evidence type="ECO:0000313" key="2">
    <source>
        <dbReference type="Proteomes" id="UP000191672"/>
    </source>
</evidence>
<dbReference type="Proteomes" id="UP000191672">
    <property type="component" value="Unassembled WGS sequence"/>
</dbReference>
<organism evidence="1 2">
    <name type="scientific">Penicillium antarcticum</name>
    <dbReference type="NCBI Taxonomy" id="416450"/>
    <lineage>
        <taxon>Eukaryota</taxon>
        <taxon>Fungi</taxon>
        <taxon>Dikarya</taxon>
        <taxon>Ascomycota</taxon>
        <taxon>Pezizomycotina</taxon>
        <taxon>Eurotiomycetes</taxon>
        <taxon>Eurotiomycetidae</taxon>
        <taxon>Eurotiales</taxon>
        <taxon>Aspergillaceae</taxon>
        <taxon>Penicillium</taxon>
    </lineage>
</organism>
<protein>
    <submittedName>
        <fullName evidence="1">Uncharacterized protein</fullName>
    </submittedName>
</protein>
<reference evidence="2" key="1">
    <citation type="journal article" date="2017" name="Nat. Microbiol.">
        <title>Global analysis of biosynthetic gene clusters reveals vast potential of secondary metabolite production in Penicillium species.</title>
        <authorList>
            <person name="Nielsen J.C."/>
            <person name="Grijseels S."/>
            <person name="Prigent S."/>
            <person name="Ji B."/>
            <person name="Dainat J."/>
            <person name="Nielsen K.F."/>
            <person name="Frisvad J.C."/>
            <person name="Workman M."/>
            <person name="Nielsen J."/>
        </authorList>
    </citation>
    <scope>NUCLEOTIDE SEQUENCE [LARGE SCALE GENOMIC DNA]</scope>
    <source>
        <strain evidence="2">IBT 31811</strain>
    </source>
</reference>
<name>A0A1V6PYA6_9EURO</name>
<dbReference type="OrthoDB" id="4266594at2759"/>